<keyword evidence="12 13" id="KW-0407">Ion channel</keyword>
<comment type="subcellular location">
    <subcellularLocation>
        <location evidence="1">Membrane</location>
        <topology evidence="1">Multi-pass membrane protein</topology>
    </subcellularLocation>
</comment>
<keyword evidence="3 13" id="KW-0813">Transport</keyword>
<evidence type="ECO:0000256" key="6">
    <source>
        <dbReference type="ARBA" id="ARBA00022989"/>
    </source>
</evidence>
<accession>A0A914DVI9</accession>
<evidence type="ECO:0000256" key="5">
    <source>
        <dbReference type="ARBA" id="ARBA00022692"/>
    </source>
</evidence>
<keyword evidence="11 13" id="KW-0739">Sodium transport</keyword>
<dbReference type="PANTHER" id="PTHR11690">
    <property type="entry name" value="AMILORIDE-SENSITIVE SODIUM CHANNEL-RELATED"/>
    <property type="match status" value="1"/>
</dbReference>
<dbReference type="InterPro" id="IPR020903">
    <property type="entry name" value="ENaC_CS"/>
</dbReference>
<evidence type="ECO:0000256" key="8">
    <source>
        <dbReference type="ARBA" id="ARBA00023065"/>
    </source>
</evidence>
<evidence type="ECO:0000256" key="12">
    <source>
        <dbReference type="ARBA" id="ARBA00023303"/>
    </source>
</evidence>
<keyword evidence="6" id="KW-1133">Transmembrane helix</keyword>
<proteinExistence type="inferred from homology"/>
<evidence type="ECO:0000256" key="2">
    <source>
        <dbReference type="ARBA" id="ARBA00007193"/>
    </source>
</evidence>
<dbReference type="AlphaFoldDB" id="A0A914DVI9"/>
<evidence type="ECO:0000256" key="1">
    <source>
        <dbReference type="ARBA" id="ARBA00004141"/>
    </source>
</evidence>
<evidence type="ECO:0000256" key="11">
    <source>
        <dbReference type="ARBA" id="ARBA00023201"/>
    </source>
</evidence>
<keyword evidence="7" id="KW-0915">Sodium</keyword>
<evidence type="ECO:0000256" key="9">
    <source>
        <dbReference type="ARBA" id="ARBA00023136"/>
    </source>
</evidence>
<dbReference type="Pfam" id="PF00858">
    <property type="entry name" value="ASC"/>
    <property type="match status" value="1"/>
</dbReference>
<reference evidence="15" key="1">
    <citation type="submission" date="2022-11" db="UniProtKB">
        <authorList>
            <consortium name="WormBaseParasite"/>
        </authorList>
    </citation>
    <scope>IDENTIFICATION</scope>
</reference>
<dbReference type="GO" id="GO:0005886">
    <property type="term" value="C:plasma membrane"/>
    <property type="evidence" value="ECO:0007669"/>
    <property type="project" value="TreeGrafter"/>
</dbReference>
<sequence>MTSNTMNAFVNKIGPPLVSELGHCPMRFVDGHHSENNDTKTSPCKCNDDYNHCIANNDLENNVPEVSSSDDLFNLFVPDENEEGNETDVFTTTTMPPEVKLAMGFDELTDEIAIATQAQQNLMFAVGEKPLHEKIALSHSKEELMLKCSFNQRDCDFERDFKLHHDPTYGNCYTFNWNRTQPVSVHRAGANYGLRILLYSNRSEYLPTSEAVGFRITVHDQWSHPFPDAFGYSAPTGFMSSFGVRMKTFHRIPPPYGQCLEGGEESEFYIYKGFNYSLEGCHRSCTQNEIVRVCGCSDPSYPIPNNTTRSCSVNNPQSRDCIKRVTQYINVAMNEGRLANCSCHQPCSNIAYEVYFSGAGWPSGTTKILECEPHDELCMEKYRKNAALIQVFYEELNQEALSESPAYTWMSLLADFGGLTGLWIGASVVSLFEIVILHNQYLDKMRSISMKLIKYEFRDIDIAVLSYMMFSQECEKQSLFNDEIEIHKRLLFDEYLKNISNTYGAENSGVKFANVLSLLNDITELQLLLYEFRIIGKVFTTEFVDIWDELLLLDNNESIPMDNSVSQEQYADSEC</sequence>
<dbReference type="Gene3D" id="1.10.287.770">
    <property type="entry name" value="YojJ-like"/>
    <property type="match status" value="1"/>
</dbReference>
<keyword evidence="14" id="KW-1185">Reference proteome</keyword>
<dbReference type="WBParaSite" id="ACRNAN_scaffold4110.g19612.t1">
    <property type="protein sequence ID" value="ACRNAN_scaffold4110.g19612.t1"/>
    <property type="gene ID" value="ACRNAN_scaffold4110.g19612"/>
</dbReference>
<evidence type="ECO:0000256" key="3">
    <source>
        <dbReference type="ARBA" id="ARBA00022448"/>
    </source>
</evidence>
<keyword evidence="8 13" id="KW-0406">Ion transport</keyword>
<dbReference type="PRINTS" id="PR01078">
    <property type="entry name" value="AMINACHANNEL"/>
</dbReference>
<dbReference type="PANTHER" id="PTHR11690:SF279">
    <property type="entry name" value="DEGENERIN-LIKE PROTEIN UNC-105"/>
    <property type="match status" value="1"/>
</dbReference>
<name>A0A914DVI9_9BILA</name>
<dbReference type="Gene3D" id="2.60.470.10">
    <property type="entry name" value="Acid-sensing ion channels like domains"/>
    <property type="match status" value="1"/>
</dbReference>
<evidence type="ECO:0000256" key="7">
    <source>
        <dbReference type="ARBA" id="ARBA00023053"/>
    </source>
</evidence>
<evidence type="ECO:0000256" key="10">
    <source>
        <dbReference type="ARBA" id="ARBA00023180"/>
    </source>
</evidence>
<evidence type="ECO:0000256" key="13">
    <source>
        <dbReference type="RuleBase" id="RU000679"/>
    </source>
</evidence>
<dbReference type="GO" id="GO:0015280">
    <property type="term" value="F:ligand-gated sodium channel activity"/>
    <property type="evidence" value="ECO:0007669"/>
    <property type="project" value="TreeGrafter"/>
</dbReference>
<dbReference type="InterPro" id="IPR001873">
    <property type="entry name" value="ENaC"/>
</dbReference>
<comment type="similarity">
    <text evidence="2 13">Belongs to the amiloride-sensitive sodium channel (TC 1.A.6) family.</text>
</comment>
<keyword evidence="10" id="KW-0325">Glycoprotein</keyword>
<keyword evidence="9" id="KW-0472">Membrane</keyword>
<evidence type="ECO:0000313" key="14">
    <source>
        <dbReference type="Proteomes" id="UP000887540"/>
    </source>
</evidence>
<protein>
    <submittedName>
        <fullName evidence="15">Uncharacterized protein</fullName>
    </submittedName>
</protein>
<keyword evidence="5 13" id="KW-0812">Transmembrane</keyword>
<evidence type="ECO:0000313" key="15">
    <source>
        <dbReference type="WBParaSite" id="ACRNAN_scaffold4110.g19612.t1"/>
    </source>
</evidence>
<evidence type="ECO:0000256" key="4">
    <source>
        <dbReference type="ARBA" id="ARBA00022461"/>
    </source>
</evidence>
<keyword evidence="4 13" id="KW-0894">Sodium channel</keyword>
<dbReference type="Proteomes" id="UP000887540">
    <property type="component" value="Unplaced"/>
</dbReference>
<organism evidence="14 15">
    <name type="scientific">Acrobeloides nanus</name>
    <dbReference type="NCBI Taxonomy" id="290746"/>
    <lineage>
        <taxon>Eukaryota</taxon>
        <taxon>Metazoa</taxon>
        <taxon>Ecdysozoa</taxon>
        <taxon>Nematoda</taxon>
        <taxon>Chromadorea</taxon>
        <taxon>Rhabditida</taxon>
        <taxon>Tylenchina</taxon>
        <taxon>Cephalobomorpha</taxon>
        <taxon>Cephaloboidea</taxon>
        <taxon>Cephalobidae</taxon>
        <taxon>Acrobeloides</taxon>
    </lineage>
</organism>
<dbReference type="PROSITE" id="PS01206">
    <property type="entry name" value="ASC"/>
    <property type="match status" value="1"/>
</dbReference>